<feature type="binding site" evidence="2">
    <location>
        <position position="81"/>
    </location>
    <ligand>
        <name>Mg(2+)</name>
        <dbReference type="ChEBI" id="CHEBI:18420"/>
        <label>2</label>
    </ligand>
</feature>
<dbReference type="AlphaFoldDB" id="A0A9X0QJ69"/>
<feature type="binding site" evidence="2">
    <location>
        <position position="52"/>
    </location>
    <ligand>
        <name>Mg(2+)</name>
        <dbReference type="ChEBI" id="CHEBI:18420"/>
        <label>1</label>
    </ligand>
</feature>
<feature type="binding site" evidence="2">
    <location>
        <position position="337"/>
    </location>
    <ligand>
        <name>substrate</name>
    </ligand>
</feature>
<dbReference type="InterPro" id="IPR006283">
    <property type="entry name" value="ThiL-like"/>
</dbReference>
<evidence type="ECO:0000259" key="4">
    <source>
        <dbReference type="Pfam" id="PF02769"/>
    </source>
</evidence>
<feature type="binding site" evidence="2">
    <location>
        <position position="51"/>
    </location>
    <ligand>
        <name>Mg(2+)</name>
        <dbReference type="ChEBI" id="CHEBI:18420"/>
        <label>1</label>
    </ligand>
</feature>
<reference evidence="5 6" key="1">
    <citation type="submission" date="2020-08" db="EMBL/GenBank/DDBJ databases">
        <title>Genomic Encyclopedia of Type Strains, Phase IV (KMG-V): Genome sequencing to study the core and pangenomes of soil and plant-associated prokaryotes.</title>
        <authorList>
            <person name="Whitman W."/>
        </authorList>
    </citation>
    <scope>NUCLEOTIDE SEQUENCE [LARGE SCALE GENOMIC DNA]</scope>
    <source>
        <strain evidence="5 6">X5P2</strain>
    </source>
</reference>
<dbReference type="GO" id="GO:0005524">
    <property type="term" value="F:ATP binding"/>
    <property type="evidence" value="ECO:0007669"/>
    <property type="project" value="UniProtKB-UniRule"/>
</dbReference>
<keyword evidence="2" id="KW-0460">Magnesium</keyword>
<keyword evidence="1 2" id="KW-0784">Thiamine biosynthesis</keyword>
<dbReference type="PANTHER" id="PTHR30270:SF0">
    <property type="entry name" value="THIAMINE-MONOPHOSPHATE KINASE"/>
    <property type="match status" value="1"/>
</dbReference>
<dbReference type="RefSeq" id="WP_183981072.1">
    <property type="nucleotide sequence ID" value="NZ_JACHEB010000013.1"/>
</dbReference>
<feature type="binding site" evidence="2">
    <location>
        <position position="164"/>
    </location>
    <ligand>
        <name>ATP</name>
        <dbReference type="ChEBI" id="CHEBI:30616"/>
    </ligand>
</feature>
<dbReference type="EC" id="2.7.4.16" evidence="2"/>
<keyword evidence="2 5" id="KW-0808">Transferase</keyword>
<feature type="domain" description="PurM-like N-terminal" evidence="3">
    <location>
        <begin position="33"/>
        <end position="148"/>
    </location>
</feature>
<dbReference type="Proteomes" id="UP000535182">
    <property type="component" value="Unassembled WGS sequence"/>
</dbReference>
<feature type="binding site" evidence="2">
    <location>
        <begin position="133"/>
        <end position="134"/>
    </location>
    <ligand>
        <name>ATP</name>
        <dbReference type="ChEBI" id="CHEBI:30616"/>
    </ligand>
</feature>
<feature type="binding site" evidence="2">
    <location>
        <position position="50"/>
    </location>
    <ligand>
        <name>Mg(2+)</name>
        <dbReference type="ChEBI" id="CHEBI:18420"/>
        <label>4</label>
    </ligand>
</feature>
<evidence type="ECO:0000256" key="1">
    <source>
        <dbReference type="ARBA" id="ARBA00022977"/>
    </source>
</evidence>
<sequence length="352" mass="36878">MKKPSLPSSELGLIEQIQRDFGTSSSAVKLGIGDDCGILRPPAGCEVLVTTDLTLEGRHFRRDSHPPESVGHRCLARGLSDLAAMGATPLAAFLSLALPSTMLTTAAGQTWTAKFFNGLRALAELHSVPLAGGDTSESSGGKNALILADIVLIGYAPKGKALRRSGAFAGDALYVTGQLGGAAAELAGMLGRRKRIATVKTTEDHPHLFPEPRLDVGEALLRRGVATACIDISDGLSSDLTHLCRASGVNAEIEQEALPIHPLAAKLDAKSALHAALHGGEDYELLFTAPSSARMPTSLAGVPLTRIGTLKPRRSGQPLMTLLAPGNGPAELKPGGWEHFAKPSRHAKKKTR</sequence>
<organism evidence="5 6">
    <name type="scientific">Tunturiibacter gelidiferens</name>
    <dbReference type="NCBI Taxonomy" id="3069689"/>
    <lineage>
        <taxon>Bacteria</taxon>
        <taxon>Pseudomonadati</taxon>
        <taxon>Acidobacteriota</taxon>
        <taxon>Terriglobia</taxon>
        <taxon>Terriglobales</taxon>
        <taxon>Acidobacteriaceae</taxon>
        <taxon>Tunturiibacter</taxon>
    </lineage>
</organism>
<accession>A0A9X0QJ69</accession>
<feature type="binding site" evidence="2">
    <location>
        <position position="281"/>
    </location>
    <ligand>
        <name>substrate</name>
    </ligand>
</feature>
<keyword evidence="2" id="KW-0479">Metal-binding</keyword>
<protein>
    <recommendedName>
        <fullName evidence="2">Thiamine-monophosphate kinase</fullName>
        <shortName evidence="2">TMP kinase</shortName>
        <shortName evidence="2">Thiamine-phosphate kinase</shortName>
        <ecNumber evidence="2">2.7.4.16</ecNumber>
    </recommendedName>
</protein>
<dbReference type="Gene3D" id="3.30.1330.10">
    <property type="entry name" value="PurM-like, N-terminal domain"/>
    <property type="match status" value="1"/>
</dbReference>
<dbReference type="PANTHER" id="PTHR30270">
    <property type="entry name" value="THIAMINE-MONOPHOSPHATE KINASE"/>
    <property type="match status" value="1"/>
</dbReference>
<dbReference type="InterPro" id="IPR036676">
    <property type="entry name" value="PurM-like_C_sf"/>
</dbReference>
<comment type="similarity">
    <text evidence="2">Belongs to the thiamine-monophosphate kinase family.</text>
</comment>
<comment type="caution">
    <text evidence="2">Lacks conserved residue(s) required for the propagation of feature annotation.</text>
</comment>
<feature type="domain" description="PurM-like C-terminal" evidence="4">
    <location>
        <begin position="169"/>
        <end position="261"/>
    </location>
</feature>
<dbReference type="NCBIfam" id="TIGR01379">
    <property type="entry name" value="thiL"/>
    <property type="match status" value="1"/>
</dbReference>
<feature type="binding site" evidence="2">
    <location>
        <position position="35"/>
    </location>
    <ligand>
        <name>Mg(2+)</name>
        <dbReference type="ChEBI" id="CHEBI:18420"/>
        <label>4</label>
    </ligand>
</feature>
<dbReference type="GO" id="GO:0009229">
    <property type="term" value="P:thiamine diphosphate biosynthetic process"/>
    <property type="evidence" value="ECO:0007669"/>
    <property type="project" value="UniProtKB-UniRule"/>
</dbReference>
<feature type="binding site" evidence="2">
    <location>
        <position position="81"/>
    </location>
    <ligand>
        <name>Mg(2+)</name>
        <dbReference type="ChEBI" id="CHEBI:18420"/>
        <label>4</label>
    </ligand>
</feature>
<comment type="function">
    <text evidence="2">Catalyzes the ATP-dependent phosphorylation of thiamine-monophosphate (TMP) to form thiamine-pyrophosphate (TPP), the active form of vitamin B1.</text>
</comment>
<keyword evidence="2" id="KW-0067">ATP-binding</keyword>
<feature type="binding site" evidence="2">
    <location>
        <position position="35"/>
    </location>
    <ligand>
        <name>Mg(2+)</name>
        <dbReference type="ChEBI" id="CHEBI:18420"/>
        <label>3</label>
    </ligand>
</feature>
<comment type="pathway">
    <text evidence="2">Cofactor biosynthesis; thiamine diphosphate biosynthesis; thiamine diphosphate from thiamine phosphate: step 1/1.</text>
</comment>
<evidence type="ECO:0000313" key="6">
    <source>
        <dbReference type="Proteomes" id="UP000535182"/>
    </source>
</evidence>
<feature type="binding site" evidence="2">
    <location>
        <position position="234"/>
    </location>
    <ligand>
        <name>Mg(2+)</name>
        <dbReference type="ChEBI" id="CHEBI:18420"/>
        <label>5</label>
    </ligand>
</feature>
<feature type="binding site" evidence="2">
    <location>
        <position position="134"/>
    </location>
    <ligand>
        <name>Mg(2+)</name>
        <dbReference type="ChEBI" id="CHEBI:18420"/>
        <label>1</label>
    </ligand>
</feature>
<comment type="caution">
    <text evidence="5">The sequence shown here is derived from an EMBL/GenBank/DDBJ whole genome shotgun (WGS) entry which is preliminary data.</text>
</comment>
<comment type="miscellaneous">
    <text evidence="2">Reaction mechanism of ThiL seems to utilize a direct, inline transfer of the gamma-phosphate of ATP to TMP rather than a phosphorylated enzyme intermediate.</text>
</comment>
<keyword evidence="6" id="KW-1185">Reference proteome</keyword>
<feature type="binding site" evidence="2">
    <location>
        <position position="81"/>
    </location>
    <ligand>
        <name>Mg(2+)</name>
        <dbReference type="ChEBI" id="CHEBI:18420"/>
        <label>3</label>
    </ligand>
</feature>
<feature type="binding site" evidence="2">
    <location>
        <position position="59"/>
    </location>
    <ligand>
        <name>substrate</name>
    </ligand>
</feature>
<evidence type="ECO:0000313" key="5">
    <source>
        <dbReference type="EMBL" id="MBB5331215.1"/>
    </source>
</evidence>
<dbReference type="GO" id="GO:0000287">
    <property type="term" value="F:magnesium ion binding"/>
    <property type="evidence" value="ECO:0007669"/>
    <property type="project" value="UniProtKB-UniRule"/>
</dbReference>
<dbReference type="InterPro" id="IPR010918">
    <property type="entry name" value="PurM-like_C_dom"/>
</dbReference>
<evidence type="ECO:0000259" key="3">
    <source>
        <dbReference type="Pfam" id="PF00586"/>
    </source>
</evidence>
<feature type="binding site" evidence="2">
    <location>
        <position position="231"/>
    </location>
    <ligand>
        <name>Mg(2+)</name>
        <dbReference type="ChEBI" id="CHEBI:18420"/>
        <label>3</label>
    </ligand>
</feature>
<feature type="binding site" evidence="2">
    <location>
        <position position="52"/>
    </location>
    <ligand>
        <name>Mg(2+)</name>
        <dbReference type="ChEBI" id="CHEBI:18420"/>
        <label>2</label>
    </ligand>
</feature>
<dbReference type="SUPFAM" id="SSF55326">
    <property type="entry name" value="PurM N-terminal domain-like"/>
    <property type="match status" value="1"/>
</dbReference>
<dbReference type="GO" id="GO:0009228">
    <property type="term" value="P:thiamine biosynthetic process"/>
    <property type="evidence" value="ECO:0007669"/>
    <property type="project" value="UniProtKB-KW"/>
</dbReference>
<comment type="catalytic activity">
    <reaction evidence="2">
        <text>thiamine phosphate + ATP = thiamine diphosphate + ADP</text>
        <dbReference type="Rhea" id="RHEA:15913"/>
        <dbReference type="ChEBI" id="CHEBI:30616"/>
        <dbReference type="ChEBI" id="CHEBI:37575"/>
        <dbReference type="ChEBI" id="CHEBI:58937"/>
        <dbReference type="ChEBI" id="CHEBI:456216"/>
        <dbReference type="EC" id="2.7.4.16"/>
    </reaction>
</comment>
<dbReference type="EMBL" id="JACHEB010000013">
    <property type="protein sequence ID" value="MBB5331215.1"/>
    <property type="molecule type" value="Genomic_DNA"/>
</dbReference>
<feature type="binding site" evidence="2">
    <location>
        <position position="233"/>
    </location>
    <ligand>
        <name>ATP</name>
        <dbReference type="ChEBI" id="CHEBI:30616"/>
    </ligand>
</feature>
<dbReference type="Pfam" id="PF02769">
    <property type="entry name" value="AIRS_C"/>
    <property type="match status" value="1"/>
</dbReference>
<dbReference type="HAMAP" id="MF_02128">
    <property type="entry name" value="TMP_kinase"/>
    <property type="match status" value="1"/>
</dbReference>
<keyword evidence="2" id="KW-0547">Nucleotide-binding</keyword>
<dbReference type="InterPro" id="IPR036921">
    <property type="entry name" value="PurM-like_N_sf"/>
</dbReference>
<dbReference type="InterPro" id="IPR016188">
    <property type="entry name" value="PurM-like_N"/>
</dbReference>
<dbReference type="CDD" id="cd02194">
    <property type="entry name" value="ThiL"/>
    <property type="match status" value="1"/>
</dbReference>
<keyword evidence="2 5" id="KW-0418">Kinase</keyword>
<dbReference type="Pfam" id="PF00586">
    <property type="entry name" value="AIRS"/>
    <property type="match status" value="1"/>
</dbReference>
<proteinExistence type="inferred from homology"/>
<dbReference type="GO" id="GO:0009030">
    <property type="term" value="F:thiamine-phosphate kinase activity"/>
    <property type="evidence" value="ECO:0007669"/>
    <property type="project" value="UniProtKB-UniRule"/>
</dbReference>
<gene>
    <name evidence="2" type="primary">thiL</name>
    <name evidence="5" type="ORF">HDF14_004853</name>
</gene>
<dbReference type="SUPFAM" id="SSF56042">
    <property type="entry name" value="PurM C-terminal domain-like"/>
    <property type="match status" value="1"/>
</dbReference>
<dbReference type="Gene3D" id="3.90.650.10">
    <property type="entry name" value="PurM-like C-terminal domain"/>
    <property type="match status" value="1"/>
</dbReference>
<dbReference type="PIRSF" id="PIRSF005303">
    <property type="entry name" value="Thiam_monoph_kin"/>
    <property type="match status" value="1"/>
</dbReference>
<evidence type="ECO:0000256" key="2">
    <source>
        <dbReference type="HAMAP-Rule" id="MF_02128"/>
    </source>
</evidence>
<name>A0A9X0QJ69_9BACT</name>